<evidence type="ECO:0000313" key="1">
    <source>
        <dbReference type="EMBL" id="QQV91481.1"/>
    </source>
</evidence>
<gene>
    <name evidence="1" type="ORF">Gundel1_48</name>
</gene>
<evidence type="ECO:0000313" key="2">
    <source>
        <dbReference type="Proteomes" id="UP000693868"/>
    </source>
</evidence>
<dbReference type="EMBL" id="MT732474">
    <property type="protein sequence ID" value="QQV91481.1"/>
    <property type="molecule type" value="Genomic_DNA"/>
</dbReference>
<organism evidence="1 2">
    <name type="scientific">Tenacibaculum phage Gundel_1</name>
    <dbReference type="NCBI Taxonomy" id="2745672"/>
    <lineage>
        <taxon>Viruses</taxon>
        <taxon>Duplodnaviria</taxon>
        <taxon>Heunggongvirae</taxon>
        <taxon>Uroviricota</taxon>
        <taxon>Caudoviricetes</taxon>
        <taxon>Pachyviridae</taxon>
        <taxon>Gundelvirus</taxon>
        <taxon>Gundelvirus Gundel</taxon>
    </lineage>
</organism>
<keyword evidence="2" id="KW-1185">Reference proteome</keyword>
<protein>
    <submittedName>
        <fullName evidence="1">Uncharacterized protein</fullName>
    </submittedName>
</protein>
<reference evidence="1" key="1">
    <citation type="submission" date="2020-07" db="EMBL/GenBank/DDBJ databases">
        <title>Highly diverse flavobacterial phages as mortality factor during North Sea spring blooms.</title>
        <authorList>
            <person name="Bartlau N."/>
            <person name="Wichels A."/>
            <person name="Krohne G."/>
            <person name="Adriaenssens E.M."/>
            <person name="Heins A."/>
            <person name="Fuchs B.M."/>
            <person name="Amann R."/>
            <person name="Moraru C."/>
        </authorList>
    </citation>
    <scope>NUCLEOTIDE SEQUENCE</scope>
</reference>
<accession>A0A8E5EBL3</accession>
<proteinExistence type="predicted"/>
<sequence length="54" mass="6178">MTKLSLKELHEIEVIHSVVSFCTCVDDTNVVNRNKTCSKYGLEIIKPDTLKKKQ</sequence>
<name>A0A8E5EBL3_9CAUD</name>
<dbReference type="Proteomes" id="UP000693868">
    <property type="component" value="Segment"/>
</dbReference>